<keyword evidence="4" id="KW-0862">Zinc</keyword>
<dbReference type="STRING" id="1051891.A0A0C3QMH8"/>
<dbReference type="InterPro" id="IPR012337">
    <property type="entry name" value="RNaseH-like_sf"/>
</dbReference>
<dbReference type="InterPro" id="IPR008906">
    <property type="entry name" value="HATC_C_dom"/>
</dbReference>
<feature type="non-terminal residue" evidence="7">
    <location>
        <position position="1"/>
    </location>
</feature>
<protein>
    <recommendedName>
        <fullName evidence="6">HAT C-terminal dimerisation domain-containing protein</fullName>
    </recommendedName>
</protein>
<dbReference type="GO" id="GO:0046983">
    <property type="term" value="F:protein dimerization activity"/>
    <property type="evidence" value="ECO:0007669"/>
    <property type="project" value="InterPro"/>
</dbReference>
<dbReference type="AlphaFoldDB" id="A0A0C3QMH8"/>
<dbReference type="Pfam" id="PF05699">
    <property type="entry name" value="Dimer_Tnp_hAT"/>
    <property type="match status" value="1"/>
</dbReference>
<name>A0A0C3QMH8_9AGAM</name>
<dbReference type="PANTHER" id="PTHR46481:SF10">
    <property type="entry name" value="ZINC FINGER BED DOMAIN-CONTAINING PROTEIN 39"/>
    <property type="match status" value="1"/>
</dbReference>
<evidence type="ECO:0000256" key="5">
    <source>
        <dbReference type="ARBA" id="ARBA00023242"/>
    </source>
</evidence>
<evidence type="ECO:0000256" key="2">
    <source>
        <dbReference type="ARBA" id="ARBA00022723"/>
    </source>
</evidence>
<keyword evidence="5" id="KW-0539">Nucleus</keyword>
<reference evidence="7 8" key="1">
    <citation type="submission" date="2014-04" db="EMBL/GenBank/DDBJ databases">
        <authorList>
            <consortium name="DOE Joint Genome Institute"/>
            <person name="Kuo A."/>
            <person name="Girlanda M."/>
            <person name="Perotto S."/>
            <person name="Kohler A."/>
            <person name="Nagy L.G."/>
            <person name="Floudas D."/>
            <person name="Copeland A."/>
            <person name="Barry K.W."/>
            <person name="Cichocki N."/>
            <person name="Veneault-Fourrey C."/>
            <person name="LaButti K."/>
            <person name="Lindquist E.A."/>
            <person name="Lipzen A."/>
            <person name="Lundell T."/>
            <person name="Morin E."/>
            <person name="Murat C."/>
            <person name="Sun H."/>
            <person name="Tunlid A."/>
            <person name="Henrissat B."/>
            <person name="Grigoriev I.V."/>
            <person name="Hibbett D.S."/>
            <person name="Martin F."/>
            <person name="Nordberg H.P."/>
            <person name="Cantor M.N."/>
            <person name="Hua S.X."/>
        </authorList>
    </citation>
    <scope>NUCLEOTIDE SEQUENCE [LARGE SCALE GENOMIC DNA]</scope>
    <source>
        <strain evidence="7 8">MUT 4182</strain>
    </source>
</reference>
<keyword evidence="8" id="KW-1185">Reference proteome</keyword>
<dbReference type="PANTHER" id="PTHR46481">
    <property type="entry name" value="ZINC FINGER BED DOMAIN-CONTAINING PROTEIN 4"/>
    <property type="match status" value="1"/>
</dbReference>
<evidence type="ECO:0000256" key="3">
    <source>
        <dbReference type="ARBA" id="ARBA00022771"/>
    </source>
</evidence>
<dbReference type="Proteomes" id="UP000054248">
    <property type="component" value="Unassembled WGS sequence"/>
</dbReference>
<reference evidence="8" key="2">
    <citation type="submission" date="2015-01" db="EMBL/GenBank/DDBJ databases">
        <title>Evolutionary Origins and Diversification of the Mycorrhizal Mutualists.</title>
        <authorList>
            <consortium name="DOE Joint Genome Institute"/>
            <consortium name="Mycorrhizal Genomics Consortium"/>
            <person name="Kohler A."/>
            <person name="Kuo A."/>
            <person name="Nagy L.G."/>
            <person name="Floudas D."/>
            <person name="Copeland A."/>
            <person name="Barry K.W."/>
            <person name="Cichocki N."/>
            <person name="Veneault-Fourrey C."/>
            <person name="LaButti K."/>
            <person name="Lindquist E.A."/>
            <person name="Lipzen A."/>
            <person name="Lundell T."/>
            <person name="Morin E."/>
            <person name="Murat C."/>
            <person name="Riley R."/>
            <person name="Ohm R."/>
            <person name="Sun H."/>
            <person name="Tunlid A."/>
            <person name="Henrissat B."/>
            <person name="Grigoriev I.V."/>
            <person name="Hibbett D.S."/>
            <person name="Martin F."/>
        </authorList>
    </citation>
    <scope>NUCLEOTIDE SEQUENCE [LARGE SCALE GENOMIC DNA]</scope>
    <source>
        <strain evidence="8">MUT 4182</strain>
    </source>
</reference>
<feature type="domain" description="HAT C-terminal dimerisation" evidence="6">
    <location>
        <begin position="107"/>
        <end position="182"/>
    </location>
</feature>
<organism evidence="7 8">
    <name type="scientific">Tulasnella calospora MUT 4182</name>
    <dbReference type="NCBI Taxonomy" id="1051891"/>
    <lineage>
        <taxon>Eukaryota</taxon>
        <taxon>Fungi</taxon>
        <taxon>Dikarya</taxon>
        <taxon>Basidiomycota</taxon>
        <taxon>Agaricomycotina</taxon>
        <taxon>Agaricomycetes</taxon>
        <taxon>Cantharellales</taxon>
        <taxon>Tulasnellaceae</taxon>
        <taxon>Tulasnella</taxon>
    </lineage>
</organism>
<gene>
    <name evidence="7" type="ORF">M407DRAFT_173687</name>
</gene>
<evidence type="ECO:0000313" key="7">
    <source>
        <dbReference type="EMBL" id="KIO29061.1"/>
    </source>
</evidence>
<evidence type="ECO:0000256" key="1">
    <source>
        <dbReference type="ARBA" id="ARBA00004123"/>
    </source>
</evidence>
<dbReference type="InterPro" id="IPR052035">
    <property type="entry name" value="ZnF_BED_domain_contain"/>
</dbReference>
<dbReference type="GO" id="GO:0005634">
    <property type="term" value="C:nucleus"/>
    <property type="evidence" value="ECO:0007669"/>
    <property type="project" value="UniProtKB-SubCell"/>
</dbReference>
<proteinExistence type="predicted"/>
<evidence type="ECO:0000259" key="6">
    <source>
        <dbReference type="Pfam" id="PF05699"/>
    </source>
</evidence>
<dbReference type="EMBL" id="KN822987">
    <property type="protein sequence ID" value="KIO29061.1"/>
    <property type="molecule type" value="Genomic_DNA"/>
</dbReference>
<comment type="subcellular location">
    <subcellularLocation>
        <location evidence="1">Nucleus</location>
    </subcellularLocation>
</comment>
<dbReference type="HOGENOM" id="CLU_009123_4_6_1"/>
<evidence type="ECO:0000256" key="4">
    <source>
        <dbReference type="ARBA" id="ARBA00022833"/>
    </source>
</evidence>
<sequence>ACYKKLEKFFDKSTFDTEYYYFATVLDPRYKDSLFKKDSDLFSDEWIMDCSDSFIEILDQHYPPEANELLAVETQGLPQPLPADEFDAALQALLPAPREPRIPHRLELEQYLKEPASAANPLDWWRVNGPRYPRLARMARDFLAIPGSSVSVERCLSIGRDVISLRRASLWAETIRLLMTYRAELLLDKRLAKLTAENVLKRPLQ</sequence>
<dbReference type="OrthoDB" id="1607513at2759"/>
<evidence type="ECO:0000313" key="8">
    <source>
        <dbReference type="Proteomes" id="UP000054248"/>
    </source>
</evidence>
<dbReference type="GO" id="GO:0008270">
    <property type="term" value="F:zinc ion binding"/>
    <property type="evidence" value="ECO:0007669"/>
    <property type="project" value="UniProtKB-KW"/>
</dbReference>
<keyword evidence="3" id="KW-0863">Zinc-finger</keyword>
<accession>A0A0C3QMH8</accession>
<keyword evidence="2" id="KW-0479">Metal-binding</keyword>
<dbReference type="SUPFAM" id="SSF53098">
    <property type="entry name" value="Ribonuclease H-like"/>
    <property type="match status" value="1"/>
</dbReference>